<name>A0ABS9EPQ4_9BACT</name>
<keyword evidence="7" id="KW-1185">Reference proteome</keyword>
<comment type="caution">
    <text evidence="6">The sequence shown here is derived from an EMBL/GenBank/DDBJ whole genome shotgun (WGS) entry which is preliminary data.</text>
</comment>
<proteinExistence type="predicted"/>
<keyword evidence="4 5" id="KW-0472">Membrane</keyword>
<protein>
    <submittedName>
        <fullName evidence="6">HlyD family efflux transporter periplasmic adaptor subunit</fullName>
    </submittedName>
</protein>
<gene>
    <name evidence="6" type="ORF">L2W38_06605</name>
</gene>
<evidence type="ECO:0000256" key="3">
    <source>
        <dbReference type="ARBA" id="ARBA00022989"/>
    </source>
</evidence>
<dbReference type="Gene3D" id="2.40.50.100">
    <property type="match status" value="1"/>
</dbReference>
<keyword evidence="3 5" id="KW-1133">Transmembrane helix</keyword>
<organism evidence="6 7">
    <name type="scientific">Dethiosulfovibrio marinus</name>
    <dbReference type="NCBI Taxonomy" id="133532"/>
    <lineage>
        <taxon>Bacteria</taxon>
        <taxon>Thermotogati</taxon>
        <taxon>Synergistota</taxon>
        <taxon>Synergistia</taxon>
        <taxon>Synergistales</taxon>
        <taxon>Dethiosulfovibrionaceae</taxon>
        <taxon>Dethiosulfovibrio</taxon>
    </lineage>
</organism>
<evidence type="ECO:0000313" key="7">
    <source>
        <dbReference type="Proteomes" id="UP001200430"/>
    </source>
</evidence>
<dbReference type="SUPFAM" id="SSF56954">
    <property type="entry name" value="Outer membrane efflux proteins (OEP)"/>
    <property type="match status" value="1"/>
</dbReference>
<dbReference type="PANTHER" id="PTHR30386:SF26">
    <property type="entry name" value="TRANSPORT PROTEIN COMB"/>
    <property type="match status" value="1"/>
</dbReference>
<keyword evidence="2 5" id="KW-0812">Transmembrane</keyword>
<accession>A0ABS9EPQ4</accession>
<dbReference type="Proteomes" id="UP001200430">
    <property type="component" value="Unassembled WGS sequence"/>
</dbReference>
<dbReference type="EMBL" id="JAKGUD010000005">
    <property type="protein sequence ID" value="MCF4142481.1"/>
    <property type="molecule type" value="Genomic_DNA"/>
</dbReference>
<feature type="transmembrane region" description="Helical" evidence="5">
    <location>
        <begin position="35"/>
        <end position="60"/>
    </location>
</feature>
<evidence type="ECO:0000256" key="5">
    <source>
        <dbReference type="SAM" id="Phobius"/>
    </source>
</evidence>
<evidence type="ECO:0000256" key="4">
    <source>
        <dbReference type="ARBA" id="ARBA00023136"/>
    </source>
</evidence>
<evidence type="ECO:0000256" key="2">
    <source>
        <dbReference type="ARBA" id="ARBA00022692"/>
    </source>
</evidence>
<sequence length="349" mass="38027">MKVTFSPKKSKDPNREGDIKVEYAPARRAFPRWRWYFVVLLVSSPLLFFFFKVGLGFLWASSPGVVFMEKVSVNCPRPGLVTELPVLRGQQLSSGDLIAKVVEPLLEARKAPLVAERRAILAQVPQLAQEGSLKKSLALAGKVLDGERDVLSQVQWLFERGAATRAELNEARGRVVRAEGDVIRAQADLEVASAAVDSPQNAVRLAQIEAELGAMEESQGEQITLSPIPGVVLDLYAEEGQTVAQGAPIATLGDPDSVSVVAFVDPRYLSMIDLESPARVRFPGGTVMEADPEGRPVIAGPLPSALAEPFSEGKQTVQVYLKTDSTIPLNLMVEGLPVKIHWGFRLPWR</sequence>
<dbReference type="PANTHER" id="PTHR30386">
    <property type="entry name" value="MEMBRANE FUSION SUBUNIT OF EMRAB-TOLC MULTIDRUG EFFLUX PUMP"/>
    <property type="match status" value="1"/>
</dbReference>
<evidence type="ECO:0000256" key="1">
    <source>
        <dbReference type="ARBA" id="ARBA00004167"/>
    </source>
</evidence>
<evidence type="ECO:0000313" key="6">
    <source>
        <dbReference type="EMBL" id="MCF4142481.1"/>
    </source>
</evidence>
<dbReference type="InterPro" id="IPR050739">
    <property type="entry name" value="MFP"/>
</dbReference>
<dbReference type="RefSeq" id="WP_236099206.1">
    <property type="nucleotide sequence ID" value="NZ_JAKGUD010000005.1"/>
</dbReference>
<comment type="subcellular location">
    <subcellularLocation>
        <location evidence="1">Membrane</location>
        <topology evidence="1">Single-pass membrane protein</topology>
    </subcellularLocation>
</comment>
<reference evidence="6 7" key="1">
    <citation type="submission" date="2022-01" db="EMBL/GenBank/DDBJ databases">
        <title>Dethiosulfovibrio faecalis sp. nov., a novel proteolytic, non-sulfur-reducing bacterium isolated from a marine aquaculture solid waste bioreactor.</title>
        <authorList>
            <person name="Grabowski S."/>
            <person name="Apolinario E."/>
            <person name="Schneider N."/>
            <person name="Marshall C.W."/>
            <person name="Sowers K.R."/>
        </authorList>
    </citation>
    <scope>NUCLEOTIDE SEQUENCE [LARGE SCALE GENOMIC DNA]</scope>
    <source>
        <strain evidence="6 7">DSM 12537</strain>
    </source>
</reference>